<accession>A0ABM8P8M5</accession>
<evidence type="ECO:0000313" key="1">
    <source>
        <dbReference type="EMBL" id="CAD6559184.1"/>
    </source>
</evidence>
<proteinExistence type="predicted"/>
<evidence type="ECO:0000313" key="2">
    <source>
        <dbReference type="Proteomes" id="UP000598032"/>
    </source>
</evidence>
<reference evidence="1 2" key="1">
    <citation type="submission" date="2020-10" db="EMBL/GenBank/DDBJ databases">
        <authorList>
            <person name="Peeters C."/>
        </authorList>
    </citation>
    <scope>NUCLEOTIDE SEQUENCE [LARGE SCALE GENOMIC DNA]</scope>
    <source>
        <strain evidence="1 2">LMG 28140</strain>
    </source>
</reference>
<dbReference type="Proteomes" id="UP000598032">
    <property type="component" value="Unassembled WGS sequence"/>
</dbReference>
<comment type="caution">
    <text evidence="1">The sequence shown here is derived from an EMBL/GenBank/DDBJ whole genome shotgun (WGS) entry which is preliminary data.</text>
</comment>
<dbReference type="EMBL" id="CAJHCP010000023">
    <property type="protein sequence ID" value="CAD6559184.1"/>
    <property type="molecule type" value="Genomic_DNA"/>
</dbReference>
<keyword evidence="2" id="KW-1185">Reference proteome</keyword>
<protein>
    <submittedName>
        <fullName evidence="1">Uncharacterized protein</fullName>
    </submittedName>
</protein>
<gene>
    <name evidence="1" type="ORF">LMG28140_06565</name>
</gene>
<sequence>MTWYAGRRQQMVVPFFRDPAVYVVVAPESPEHTCVAYEQHCWWAGHTRFSVLVVTGEVI</sequence>
<organism evidence="1 2">
    <name type="scientific">Paraburkholderia metrosideri</name>
    <dbReference type="NCBI Taxonomy" id="580937"/>
    <lineage>
        <taxon>Bacteria</taxon>
        <taxon>Pseudomonadati</taxon>
        <taxon>Pseudomonadota</taxon>
        <taxon>Betaproteobacteria</taxon>
        <taxon>Burkholderiales</taxon>
        <taxon>Burkholderiaceae</taxon>
        <taxon>Paraburkholderia</taxon>
    </lineage>
</organism>
<name>A0ABM8P8M5_9BURK</name>